<evidence type="ECO:0000313" key="4">
    <source>
        <dbReference type="Proteomes" id="UP000606498"/>
    </source>
</evidence>
<gene>
    <name evidence="3" type="ORF">GCM10011520_21750</name>
</gene>
<feature type="transmembrane region" description="Helical" evidence="1">
    <location>
        <begin position="54"/>
        <end position="77"/>
    </location>
</feature>
<feature type="domain" description="YrhK" evidence="2">
    <location>
        <begin position="26"/>
        <end position="75"/>
    </location>
</feature>
<protein>
    <recommendedName>
        <fullName evidence="2">YrhK domain-containing protein</fullName>
    </recommendedName>
</protein>
<evidence type="ECO:0000313" key="3">
    <source>
        <dbReference type="EMBL" id="GGE80924.1"/>
    </source>
</evidence>
<dbReference type="Pfam" id="PF14145">
    <property type="entry name" value="YrhK"/>
    <property type="match status" value="1"/>
</dbReference>
<accession>A0ABQ1T5J1</accession>
<keyword evidence="4" id="KW-1185">Reference proteome</keyword>
<keyword evidence="1" id="KW-0472">Membrane</keyword>
<dbReference type="InterPro" id="IPR025424">
    <property type="entry name" value="YrhK_domain"/>
</dbReference>
<dbReference type="Proteomes" id="UP000606498">
    <property type="component" value="Unassembled WGS sequence"/>
</dbReference>
<name>A0ABQ1T5J1_9GAMM</name>
<keyword evidence="1" id="KW-0812">Transmembrane</keyword>
<evidence type="ECO:0000259" key="2">
    <source>
        <dbReference type="Pfam" id="PF14145"/>
    </source>
</evidence>
<keyword evidence="1" id="KW-1133">Transmembrane helix</keyword>
<proteinExistence type="predicted"/>
<dbReference type="EMBL" id="BMKO01000005">
    <property type="protein sequence ID" value="GGE80924.1"/>
    <property type="molecule type" value="Genomic_DNA"/>
</dbReference>
<organism evidence="3 4">
    <name type="scientific">Shewanella carassii</name>
    <dbReference type="NCBI Taxonomy" id="1987584"/>
    <lineage>
        <taxon>Bacteria</taxon>
        <taxon>Pseudomonadati</taxon>
        <taxon>Pseudomonadota</taxon>
        <taxon>Gammaproteobacteria</taxon>
        <taxon>Alteromonadales</taxon>
        <taxon>Shewanellaceae</taxon>
        <taxon>Shewanella</taxon>
    </lineage>
</organism>
<reference evidence="4" key="1">
    <citation type="journal article" date="2019" name="Int. J. Syst. Evol. Microbiol.">
        <title>The Global Catalogue of Microorganisms (GCM) 10K type strain sequencing project: providing services to taxonomists for standard genome sequencing and annotation.</title>
        <authorList>
            <consortium name="The Broad Institute Genomics Platform"/>
            <consortium name="The Broad Institute Genome Sequencing Center for Infectious Disease"/>
            <person name="Wu L."/>
            <person name="Ma J."/>
        </authorList>
    </citation>
    <scope>NUCLEOTIDE SEQUENCE [LARGE SCALE GENOMIC DNA]</scope>
    <source>
        <strain evidence="4">CGMCC 1.16033</strain>
    </source>
</reference>
<sequence length="80" mass="9162">MIDSKQRYFAEQDIKAPATPLPKHALFNTLSDLIVALCFLLGSFFFLTDVHTLIGAWMFVIGSVQLLIKPLVTLLNWRRR</sequence>
<feature type="transmembrane region" description="Helical" evidence="1">
    <location>
        <begin position="25"/>
        <end position="48"/>
    </location>
</feature>
<evidence type="ECO:0000256" key="1">
    <source>
        <dbReference type="SAM" id="Phobius"/>
    </source>
</evidence>
<dbReference type="RefSeq" id="WP_100143404.1">
    <property type="nucleotide sequence ID" value="NZ_BMKO01000005.1"/>
</dbReference>
<comment type="caution">
    <text evidence="3">The sequence shown here is derived from an EMBL/GenBank/DDBJ whole genome shotgun (WGS) entry which is preliminary data.</text>
</comment>